<organism evidence="4 5">
    <name type="scientific">Paenibacillus flagellatus</name>
    <dbReference type="NCBI Taxonomy" id="2211139"/>
    <lineage>
        <taxon>Bacteria</taxon>
        <taxon>Bacillati</taxon>
        <taxon>Bacillota</taxon>
        <taxon>Bacilli</taxon>
        <taxon>Bacillales</taxon>
        <taxon>Paenibacillaceae</taxon>
        <taxon>Paenibacillus</taxon>
    </lineage>
</organism>
<protein>
    <submittedName>
        <fullName evidence="4">Gfo/Idh/MocA family oxidoreductase</fullName>
    </submittedName>
</protein>
<evidence type="ECO:0000313" key="4">
    <source>
        <dbReference type="EMBL" id="PYI55448.1"/>
    </source>
</evidence>
<comment type="caution">
    <text evidence="4">The sequence shown here is derived from an EMBL/GenBank/DDBJ whole genome shotgun (WGS) entry which is preliminary data.</text>
</comment>
<dbReference type="SUPFAM" id="SSF51735">
    <property type="entry name" value="NAD(P)-binding Rossmann-fold domains"/>
    <property type="match status" value="1"/>
</dbReference>
<dbReference type="Gene3D" id="3.30.360.10">
    <property type="entry name" value="Dihydrodipicolinate Reductase, domain 2"/>
    <property type="match status" value="1"/>
</dbReference>
<feature type="domain" description="Gfo/Idh/MocA-like oxidoreductase N-terminal" evidence="2">
    <location>
        <begin position="2"/>
        <end position="134"/>
    </location>
</feature>
<evidence type="ECO:0000256" key="1">
    <source>
        <dbReference type="ARBA" id="ARBA00023002"/>
    </source>
</evidence>
<dbReference type="Proteomes" id="UP000247476">
    <property type="component" value="Unassembled WGS sequence"/>
</dbReference>
<dbReference type="Pfam" id="PF22725">
    <property type="entry name" value="GFO_IDH_MocA_C3"/>
    <property type="match status" value="1"/>
</dbReference>
<accession>A0A2V5K7X5</accession>
<evidence type="ECO:0000313" key="5">
    <source>
        <dbReference type="Proteomes" id="UP000247476"/>
    </source>
</evidence>
<dbReference type="InterPro" id="IPR055170">
    <property type="entry name" value="GFO_IDH_MocA-like_dom"/>
</dbReference>
<dbReference type="AlphaFoldDB" id="A0A2V5K7X5"/>
<reference evidence="4 5" key="1">
    <citation type="submission" date="2018-05" db="EMBL/GenBank/DDBJ databases">
        <title>Paenibacillus flagellatus sp. nov., isolated from selenium mineral soil.</title>
        <authorList>
            <person name="Dai X."/>
        </authorList>
    </citation>
    <scope>NUCLEOTIDE SEQUENCE [LARGE SCALE GENOMIC DNA]</scope>
    <source>
        <strain evidence="4 5">DXL2</strain>
    </source>
</reference>
<gene>
    <name evidence="4" type="ORF">DLM86_06850</name>
</gene>
<feature type="domain" description="GFO/IDH/MocA-like oxidoreductase" evidence="3">
    <location>
        <begin position="144"/>
        <end position="265"/>
    </location>
</feature>
<dbReference type="Gene3D" id="3.40.50.720">
    <property type="entry name" value="NAD(P)-binding Rossmann-like Domain"/>
    <property type="match status" value="1"/>
</dbReference>
<dbReference type="Pfam" id="PF01408">
    <property type="entry name" value="GFO_IDH_MocA"/>
    <property type="match status" value="1"/>
</dbReference>
<dbReference type="InterPro" id="IPR036291">
    <property type="entry name" value="NAD(P)-bd_dom_sf"/>
</dbReference>
<dbReference type="PANTHER" id="PTHR43818:SF11">
    <property type="entry name" value="BCDNA.GH03377"/>
    <property type="match status" value="1"/>
</dbReference>
<keyword evidence="5" id="KW-1185">Reference proteome</keyword>
<dbReference type="SUPFAM" id="SSF55347">
    <property type="entry name" value="Glyceraldehyde-3-phosphate dehydrogenase-like, C-terminal domain"/>
    <property type="match status" value="1"/>
</dbReference>
<dbReference type="OrthoDB" id="9815825at2"/>
<sequence>MLKVGLVGLGFMGRMHLRNYERLEREGYPIQVTAICDLDEKKFQGIFVEGNLQSGGDEFDLSRYRAYHDFDRMLAEEEFDIVDIAMPSYLHEEMTVKALGRGLHVLCEKPMALSTAAGRRMLEAAEKSGRKLMIAQVLRFWPEYEYLKETVESGRYGRVLSAHFFRGGNPPKWTYNDWMVRGETSGGGLYDLHIHDIDMVNWLFGTPQSVSTQALDVLPGSTFDIISTHYAYPDRKVVSTQCDRTLQGEFGFEMSFRVNFEGGNLVFEKRTLRDNPKDGKGFVPELSKDTGYYREIRYFADAVLHDLPIERSTPADSLMALAIAEAEARSAVAGGEAVDIA</sequence>
<dbReference type="EMBL" id="QJVJ01000003">
    <property type="protein sequence ID" value="PYI55448.1"/>
    <property type="molecule type" value="Genomic_DNA"/>
</dbReference>
<evidence type="ECO:0000259" key="3">
    <source>
        <dbReference type="Pfam" id="PF22725"/>
    </source>
</evidence>
<dbReference type="GO" id="GO:0000166">
    <property type="term" value="F:nucleotide binding"/>
    <property type="evidence" value="ECO:0007669"/>
    <property type="project" value="InterPro"/>
</dbReference>
<dbReference type="GO" id="GO:0016491">
    <property type="term" value="F:oxidoreductase activity"/>
    <property type="evidence" value="ECO:0007669"/>
    <property type="project" value="UniProtKB-KW"/>
</dbReference>
<proteinExistence type="predicted"/>
<evidence type="ECO:0000259" key="2">
    <source>
        <dbReference type="Pfam" id="PF01408"/>
    </source>
</evidence>
<name>A0A2V5K7X5_9BACL</name>
<dbReference type="InterPro" id="IPR050463">
    <property type="entry name" value="Gfo/Idh/MocA_oxidrdct_glycsds"/>
</dbReference>
<keyword evidence="1" id="KW-0560">Oxidoreductase</keyword>
<dbReference type="InterPro" id="IPR000683">
    <property type="entry name" value="Gfo/Idh/MocA-like_OxRdtase_N"/>
</dbReference>
<dbReference type="PANTHER" id="PTHR43818">
    <property type="entry name" value="BCDNA.GH03377"/>
    <property type="match status" value="1"/>
</dbReference>
<dbReference type="RefSeq" id="WP_110839250.1">
    <property type="nucleotide sequence ID" value="NZ_QJVJ01000003.1"/>
</dbReference>